<keyword evidence="3" id="KW-0285">Flavoprotein</keyword>
<dbReference type="Gene3D" id="3.20.20.70">
    <property type="entry name" value="Aldolase class I"/>
    <property type="match status" value="1"/>
</dbReference>
<keyword evidence="4" id="KW-0288">FMN</keyword>
<evidence type="ECO:0000256" key="4">
    <source>
        <dbReference type="ARBA" id="ARBA00022643"/>
    </source>
</evidence>
<name>A0A9D2BNB6_9FIRM</name>
<proteinExistence type="predicted"/>
<dbReference type="EMBL" id="DXET01000139">
    <property type="protein sequence ID" value="HIX81524.1"/>
    <property type="molecule type" value="Genomic_DNA"/>
</dbReference>
<gene>
    <name evidence="6" type="ORF">H9980_06090</name>
</gene>
<evidence type="ECO:0000256" key="3">
    <source>
        <dbReference type="ARBA" id="ARBA00022630"/>
    </source>
</evidence>
<reference evidence="6" key="1">
    <citation type="journal article" date="2021" name="PeerJ">
        <title>Extensive microbial diversity within the chicken gut microbiome revealed by metagenomics and culture.</title>
        <authorList>
            <person name="Gilroy R."/>
            <person name="Ravi A."/>
            <person name="Getino M."/>
            <person name="Pursley I."/>
            <person name="Horton D.L."/>
            <person name="Alikhan N.F."/>
            <person name="Baker D."/>
            <person name="Gharbi K."/>
            <person name="Hall N."/>
            <person name="Watson M."/>
            <person name="Adriaenssens E.M."/>
            <person name="Foster-Nyarko E."/>
            <person name="Jarju S."/>
            <person name="Secka A."/>
            <person name="Antonio M."/>
            <person name="Oren A."/>
            <person name="Chaudhuri R.R."/>
            <person name="La Ragione R."/>
            <person name="Hildebrand F."/>
            <person name="Pallen M.J."/>
        </authorList>
    </citation>
    <scope>NUCLEOTIDE SEQUENCE</scope>
    <source>
        <strain evidence="6">ChiGjej1B1-14440</strain>
    </source>
</reference>
<keyword evidence="5" id="KW-0560">Oxidoreductase</keyword>
<dbReference type="PANTHER" id="PTHR32332:SF20">
    <property type="entry name" value="2-NITROPROPANE DIOXYGENASE-LIKE PROTEIN"/>
    <property type="match status" value="1"/>
</dbReference>
<comment type="caution">
    <text evidence="6">The sequence shown here is derived from an EMBL/GenBank/DDBJ whole genome shotgun (WGS) entry which is preliminary data.</text>
</comment>
<dbReference type="InterPro" id="IPR004136">
    <property type="entry name" value="NMO"/>
</dbReference>
<dbReference type="Pfam" id="PF03060">
    <property type="entry name" value="NMO"/>
    <property type="match status" value="2"/>
</dbReference>
<dbReference type="InterPro" id="IPR013785">
    <property type="entry name" value="Aldolase_TIM"/>
</dbReference>
<dbReference type="SUPFAM" id="SSF51412">
    <property type="entry name" value="Inosine monophosphate dehydrogenase (IMPDH)"/>
    <property type="match status" value="1"/>
</dbReference>
<comment type="function">
    <text evidence="1">Nitronate monooxygenase that uses molecular oxygen to catalyze the oxidative denitrification of alkyl nitronates. Acts on propionate 3-nitronate (P3N), the presumed physiological substrate. Probably functions in the detoxification of P3N, a metabolic poison produced by plants and fungi as a defense mechanism.</text>
</comment>
<sequence>MKLNELLGIKYPLIQGGMANIATGEFAASVSNAGALGLIGAGGMDTATLKKNIEICRSLTDKPFGVNIMLMNPCADEMAQLVIDEKVPVVTTGAGNPGKYVVAWKEAGIKVLPVVPSVALAKRLEKYNVDAVIVEGTEAGGHIGDLTTMALVPQVVEAVNIPVIAAGGIASGKQVLAAYALGACGVQVGTCLLASEECPIHENYKQAIVKAKDTSTTVTGRIGGTPVRIIKNKMAKEYIKREKEGAGMEELEKYTLGSLRKAVLEGDVDNGSLMAGQVAGMVNEIQPVATIIKNLFDDCKNELNRLESEI</sequence>
<dbReference type="PANTHER" id="PTHR32332">
    <property type="entry name" value="2-NITROPROPANE DIOXYGENASE"/>
    <property type="match status" value="1"/>
</dbReference>
<dbReference type="GO" id="GO:0018580">
    <property type="term" value="F:nitronate monooxygenase activity"/>
    <property type="evidence" value="ECO:0007669"/>
    <property type="project" value="InterPro"/>
</dbReference>
<accession>A0A9D2BNB6</accession>
<evidence type="ECO:0000256" key="1">
    <source>
        <dbReference type="ARBA" id="ARBA00003535"/>
    </source>
</evidence>
<evidence type="ECO:0000256" key="5">
    <source>
        <dbReference type="ARBA" id="ARBA00023002"/>
    </source>
</evidence>
<evidence type="ECO:0000313" key="6">
    <source>
        <dbReference type="EMBL" id="HIX81524.1"/>
    </source>
</evidence>
<dbReference type="CDD" id="cd04730">
    <property type="entry name" value="NPD_like"/>
    <property type="match status" value="1"/>
</dbReference>
<organism evidence="6 7">
    <name type="scientific">Candidatus Erysipelatoclostridium merdavium</name>
    <dbReference type="NCBI Taxonomy" id="2838566"/>
    <lineage>
        <taxon>Bacteria</taxon>
        <taxon>Bacillati</taxon>
        <taxon>Bacillota</taxon>
        <taxon>Erysipelotrichia</taxon>
        <taxon>Erysipelotrichales</taxon>
        <taxon>Erysipelotrichales incertae sedis</taxon>
    </lineage>
</organism>
<evidence type="ECO:0000313" key="7">
    <source>
        <dbReference type="Proteomes" id="UP000886724"/>
    </source>
</evidence>
<dbReference type="AlphaFoldDB" id="A0A9D2BNB6"/>
<evidence type="ECO:0000256" key="2">
    <source>
        <dbReference type="ARBA" id="ARBA00013457"/>
    </source>
</evidence>
<protein>
    <recommendedName>
        <fullName evidence="2">Probable nitronate monooxygenase</fullName>
    </recommendedName>
</protein>
<dbReference type="Proteomes" id="UP000886724">
    <property type="component" value="Unassembled WGS sequence"/>
</dbReference>
<reference evidence="6" key="2">
    <citation type="submission" date="2021-04" db="EMBL/GenBank/DDBJ databases">
        <authorList>
            <person name="Gilroy R."/>
        </authorList>
    </citation>
    <scope>NUCLEOTIDE SEQUENCE</scope>
    <source>
        <strain evidence="6">ChiGjej1B1-14440</strain>
    </source>
</reference>